<keyword evidence="4" id="KW-0464">Manganese</keyword>
<evidence type="ECO:0000256" key="1">
    <source>
        <dbReference type="ARBA" id="ARBA00001936"/>
    </source>
</evidence>
<keyword evidence="8" id="KW-1185">Reference proteome</keyword>
<dbReference type="GO" id="GO:0004309">
    <property type="term" value="F:exopolyphosphatase activity"/>
    <property type="evidence" value="ECO:0007669"/>
    <property type="project" value="TreeGrafter"/>
</dbReference>
<dbReference type="GO" id="GO:0046872">
    <property type="term" value="F:metal ion binding"/>
    <property type="evidence" value="ECO:0007669"/>
    <property type="project" value="UniProtKB-KW"/>
</dbReference>
<dbReference type="InterPro" id="IPR001667">
    <property type="entry name" value="DDH_dom"/>
</dbReference>
<sequence>MNFIKNHSMIINRSSSDPLNDKTIETIRNINKPPELRDWLIQQRYLFDQDYQKSKDLKDWILCVGNESGDLDTLASSIGFSYLSTFTRDSSSDNSRFIPIQLTPSTSFNLRPENIEALRLSDLLDNDSPSSGPMSQLICFNSLDYSELTGLGARYALVDHNQSKVSVFGEHSRVVSLIDHHPPAMGDTLYPDANPRIIQVPTGSCASLVVKHFSSLWKYDWFPTSLADLLLSAIIIDTSNFKPVKLGGKSTDTDLFAKDWLLARSRFYLTTIPESPTSALQTIPTDSSHQSANTLTELDSRLGNFHKHLSDLKNDVTRLDSYQLLKRDFKDYQINGFRLGLSSVPISIVNWIIEKENRGVKNLLSSIGKFLDSEKLDMIGILTNFRKSRSGDEKEKKKKKDENKSVVDSNLPPTGEEVDHRNLEQKKDQKKLAHGKELMVMIKEPKLIRLIVDLEDFDETQTMNIKDGGEDYLKFKLKRLRLIGSDDGGADKSKSLINDTYNSQTDLIISDGDSHEDDDEHREGKDFDVDDGQGGMRLKFEIWKVGNKKITRKQLSPIINRLVENY</sequence>
<organism evidence="7 8">
    <name type="scientific">Phakopsora pachyrhizi</name>
    <name type="common">Asian soybean rust disease fungus</name>
    <dbReference type="NCBI Taxonomy" id="170000"/>
    <lineage>
        <taxon>Eukaryota</taxon>
        <taxon>Fungi</taxon>
        <taxon>Dikarya</taxon>
        <taxon>Basidiomycota</taxon>
        <taxon>Pucciniomycotina</taxon>
        <taxon>Pucciniomycetes</taxon>
        <taxon>Pucciniales</taxon>
        <taxon>Phakopsoraceae</taxon>
        <taxon>Phakopsora</taxon>
    </lineage>
</organism>
<dbReference type="InterPro" id="IPR004097">
    <property type="entry name" value="DHHA2"/>
</dbReference>
<proteinExistence type="predicted"/>
<keyword evidence="2" id="KW-0479">Metal-binding</keyword>
<dbReference type="GO" id="GO:0005737">
    <property type="term" value="C:cytoplasm"/>
    <property type="evidence" value="ECO:0007669"/>
    <property type="project" value="InterPro"/>
</dbReference>
<dbReference type="Gene3D" id="3.10.310.20">
    <property type="entry name" value="DHHA2 domain"/>
    <property type="match status" value="1"/>
</dbReference>
<feature type="domain" description="DHHA2" evidence="6">
    <location>
        <begin position="306"/>
        <end position="563"/>
    </location>
</feature>
<evidence type="ECO:0000256" key="3">
    <source>
        <dbReference type="ARBA" id="ARBA00022801"/>
    </source>
</evidence>
<dbReference type="SUPFAM" id="SSF64182">
    <property type="entry name" value="DHH phosphoesterases"/>
    <property type="match status" value="1"/>
</dbReference>
<evidence type="ECO:0000256" key="4">
    <source>
        <dbReference type="ARBA" id="ARBA00023211"/>
    </source>
</evidence>
<dbReference type="Gene3D" id="3.90.1640.10">
    <property type="entry name" value="inorganic pyrophosphatase (n-terminal core)"/>
    <property type="match status" value="1"/>
</dbReference>
<evidence type="ECO:0000256" key="5">
    <source>
        <dbReference type="SAM" id="MobiDB-lite"/>
    </source>
</evidence>
<feature type="compositionally biased region" description="Basic and acidic residues" evidence="5">
    <location>
        <begin position="390"/>
        <end position="405"/>
    </location>
</feature>
<keyword evidence="3" id="KW-0378">Hydrolase</keyword>
<name>A0AAV0BJG2_PHAPC</name>
<evidence type="ECO:0000259" key="6">
    <source>
        <dbReference type="SMART" id="SM01131"/>
    </source>
</evidence>
<evidence type="ECO:0000313" key="7">
    <source>
        <dbReference type="EMBL" id="CAH7686253.1"/>
    </source>
</evidence>
<reference evidence="7" key="1">
    <citation type="submission" date="2022-06" db="EMBL/GenBank/DDBJ databases">
        <authorList>
            <consortium name="SYNGENTA / RWTH Aachen University"/>
        </authorList>
    </citation>
    <scope>NUCLEOTIDE SEQUENCE</scope>
</reference>
<dbReference type="InterPro" id="IPR038763">
    <property type="entry name" value="DHH_sf"/>
</dbReference>
<gene>
    <name evidence="7" type="ORF">PPACK8108_LOCUS20875</name>
</gene>
<dbReference type="PANTHER" id="PTHR12112">
    <property type="entry name" value="BNIP - RELATED"/>
    <property type="match status" value="1"/>
</dbReference>
<evidence type="ECO:0000313" key="8">
    <source>
        <dbReference type="Proteomes" id="UP001153365"/>
    </source>
</evidence>
<dbReference type="Proteomes" id="UP001153365">
    <property type="component" value="Unassembled WGS sequence"/>
</dbReference>
<dbReference type="InterPro" id="IPR038222">
    <property type="entry name" value="DHHA2_dom_sf"/>
</dbReference>
<dbReference type="PANTHER" id="PTHR12112:SF39">
    <property type="entry name" value="EG:152A3.5 PROTEIN (FBGN0003116_PN PROTEIN)"/>
    <property type="match status" value="1"/>
</dbReference>
<dbReference type="EMBL" id="CALTRL010005778">
    <property type="protein sequence ID" value="CAH7686253.1"/>
    <property type="molecule type" value="Genomic_DNA"/>
</dbReference>
<comment type="cofactor">
    <cofactor evidence="1">
        <name>Mn(2+)</name>
        <dbReference type="ChEBI" id="CHEBI:29035"/>
    </cofactor>
</comment>
<evidence type="ECO:0000256" key="2">
    <source>
        <dbReference type="ARBA" id="ARBA00022723"/>
    </source>
</evidence>
<accession>A0AAV0BJG2</accession>
<protein>
    <recommendedName>
        <fullName evidence="6">DHHA2 domain-containing protein</fullName>
    </recommendedName>
</protein>
<feature type="region of interest" description="Disordered" evidence="5">
    <location>
        <begin position="390"/>
        <end position="418"/>
    </location>
</feature>
<dbReference type="Pfam" id="PF01368">
    <property type="entry name" value="DHH"/>
    <property type="match status" value="1"/>
</dbReference>
<dbReference type="SMART" id="SM01131">
    <property type="entry name" value="DHHA2"/>
    <property type="match status" value="1"/>
</dbReference>
<dbReference type="AlphaFoldDB" id="A0AAV0BJG2"/>
<dbReference type="Pfam" id="PF02833">
    <property type="entry name" value="DHHA2"/>
    <property type="match status" value="1"/>
</dbReference>
<feature type="region of interest" description="Disordered" evidence="5">
    <location>
        <begin position="507"/>
        <end position="530"/>
    </location>
</feature>
<comment type="caution">
    <text evidence="7">The sequence shown here is derived from an EMBL/GenBank/DDBJ whole genome shotgun (WGS) entry which is preliminary data.</text>
</comment>